<sequence>MSIGIACQAQPEGGCGSVCLPVYLSKDRKWLTDSGGVNSLLVINLALPVEAACHEHFGLSLTLINKFKLNAIWWFDSDKLPRMLCLIMPQNCCVYSHFGGLLLCKWGENIGLMFHQADGKGNSRQATRQTKSIAFSLRELYCLCFTNGAESCSGLVDPHLKVCMCCTSNESDWVGDLQ</sequence>
<organism evidence="1 2">
    <name type="scientific">Ataeniobius toweri</name>
    <dbReference type="NCBI Taxonomy" id="208326"/>
    <lineage>
        <taxon>Eukaryota</taxon>
        <taxon>Metazoa</taxon>
        <taxon>Chordata</taxon>
        <taxon>Craniata</taxon>
        <taxon>Vertebrata</taxon>
        <taxon>Euteleostomi</taxon>
        <taxon>Actinopterygii</taxon>
        <taxon>Neopterygii</taxon>
        <taxon>Teleostei</taxon>
        <taxon>Neoteleostei</taxon>
        <taxon>Acanthomorphata</taxon>
        <taxon>Ovalentaria</taxon>
        <taxon>Atherinomorphae</taxon>
        <taxon>Cyprinodontiformes</taxon>
        <taxon>Goodeidae</taxon>
        <taxon>Ataeniobius</taxon>
    </lineage>
</organism>
<name>A0ABU7A622_9TELE</name>
<keyword evidence="2" id="KW-1185">Reference proteome</keyword>
<dbReference type="EMBL" id="JAHUTI010002555">
    <property type="protein sequence ID" value="MED6233442.1"/>
    <property type="molecule type" value="Genomic_DNA"/>
</dbReference>
<evidence type="ECO:0000313" key="2">
    <source>
        <dbReference type="Proteomes" id="UP001345963"/>
    </source>
</evidence>
<protein>
    <submittedName>
        <fullName evidence="1">Uncharacterized protein</fullName>
    </submittedName>
</protein>
<dbReference type="Proteomes" id="UP001345963">
    <property type="component" value="Unassembled WGS sequence"/>
</dbReference>
<comment type="caution">
    <text evidence="1">The sequence shown here is derived from an EMBL/GenBank/DDBJ whole genome shotgun (WGS) entry which is preliminary data.</text>
</comment>
<gene>
    <name evidence="1" type="ORF">ATANTOWER_011884</name>
</gene>
<evidence type="ECO:0000313" key="1">
    <source>
        <dbReference type="EMBL" id="MED6233442.1"/>
    </source>
</evidence>
<reference evidence="1 2" key="1">
    <citation type="submission" date="2021-07" db="EMBL/GenBank/DDBJ databases">
        <authorList>
            <person name="Palmer J.M."/>
        </authorList>
    </citation>
    <scope>NUCLEOTIDE SEQUENCE [LARGE SCALE GENOMIC DNA]</scope>
    <source>
        <strain evidence="1 2">AT_MEX2019</strain>
        <tissue evidence="1">Muscle</tissue>
    </source>
</reference>
<proteinExistence type="predicted"/>
<accession>A0ABU7A622</accession>